<name>A0AAD3S7U4_NEPGR</name>
<organism evidence="2 3">
    <name type="scientific">Nepenthes gracilis</name>
    <name type="common">Slender pitcher plant</name>
    <dbReference type="NCBI Taxonomy" id="150966"/>
    <lineage>
        <taxon>Eukaryota</taxon>
        <taxon>Viridiplantae</taxon>
        <taxon>Streptophyta</taxon>
        <taxon>Embryophyta</taxon>
        <taxon>Tracheophyta</taxon>
        <taxon>Spermatophyta</taxon>
        <taxon>Magnoliopsida</taxon>
        <taxon>eudicotyledons</taxon>
        <taxon>Gunneridae</taxon>
        <taxon>Pentapetalae</taxon>
        <taxon>Caryophyllales</taxon>
        <taxon>Nepenthaceae</taxon>
        <taxon>Nepenthes</taxon>
    </lineage>
</organism>
<feature type="compositionally biased region" description="Polar residues" evidence="1">
    <location>
        <begin position="48"/>
        <end position="67"/>
    </location>
</feature>
<evidence type="ECO:0000313" key="3">
    <source>
        <dbReference type="Proteomes" id="UP001279734"/>
    </source>
</evidence>
<dbReference type="EMBL" id="BSYO01000006">
    <property type="protein sequence ID" value="GMH05989.1"/>
    <property type="molecule type" value="Genomic_DNA"/>
</dbReference>
<proteinExistence type="predicted"/>
<accession>A0AAD3S7U4</accession>
<dbReference type="AlphaFoldDB" id="A0AAD3S7U4"/>
<reference evidence="2" key="1">
    <citation type="submission" date="2023-05" db="EMBL/GenBank/DDBJ databases">
        <title>Nepenthes gracilis genome sequencing.</title>
        <authorList>
            <person name="Fukushima K."/>
        </authorList>
    </citation>
    <scope>NUCLEOTIDE SEQUENCE</scope>
    <source>
        <strain evidence="2">SING2019-196</strain>
    </source>
</reference>
<evidence type="ECO:0000256" key="1">
    <source>
        <dbReference type="SAM" id="MobiDB-lite"/>
    </source>
</evidence>
<comment type="caution">
    <text evidence="2">The sequence shown here is derived from an EMBL/GenBank/DDBJ whole genome shotgun (WGS) entry which is preliminary data.</text>
</comment>
<keyword evidence="3" id="KW-1185">Reference proteome</keyword>
<gene>
    <name evidence="2" type="ORF">Nepgr_007829</name>
</gene>
<feature type="region of interest" description="Disordered" evidence="1">
    <location>
        <begin position="16"/>
        <end position="79"/>
    </location>
</feature>
<sequence length="79" mass="8854">MNGWQWKLRGPNTWLGVRKHGMERGNGDEDAESAALKSNSCRHRQRDGAQSHQRGNSSGVQRNTTSRPGAKRRETEGSH</sequence>
<evidence type="ECO:0000313" key="2">
    <source>
        <dbReference type="EMBL" id="GMH05989.1"/>
    </source>
</evidence>
<dbReference type="Proteomes" id="UP001279734">
    <property type="component" value="Unassembled WGS sequence"/>
</dbReference>
<protein>
    <submittedName>
        <fullName evidence="2">Uncharacterized protein</fullName>
    </submittedName>
</protein>